<dbReference type="Pfam" id="PF13289">
    <property type="entry name" value="SIR2_2"/>
    <property type="match status" value="1"/>
</dbReference>
<reference evidence="1 2" key="1">
    <citation type="submission" date="2019-04" db="EMBL/GenBank/DDBJ databases">
        <authorList>
            <person name="Jiang L."/>
        </authorList>
    </citation>
    <scope>NUCLEOTIDE SEQUENCE [LARGE SCALE GENOMIC DNA]</scope>
    <source>
        <strain evidence="1 2">YIM 131853</strain>
    </source>
</reference>
<evidence type="ECO:0000313" key="2">
    <source>
        <dbReference type="Proteomes" id="UP000309133"/>
    </source>
</evidence>
<evidence type="ECO:0000313" key="1">
    <source>
        <dbReference type="EMBL" id="THG33443.1"/>
    </source>
</evidence>
<accession>A0A4S4FRZ6</accession>
<comment type="caution">
    <text evidence="1">The sequence shown here is derived from an EMBL/GenBank/DDBJ whole genome shotgun (WGS) entry which is preliminary data.</text>
</comment>
<name>A0A4S4FRZ6_9MICO</name>
<gene>
    <name evidence="1" type="ORF">E6C64_03640</name>
</gene>
<dbReference type="EMBL" id="SSSM01000001">
    <property type="protein sequence ID" value="THG33443.1"/>
    <property type="molecule type" value="Genomic_DNA"/>
</dbReference>
<dbReference type="Proteomes" id="UP000309133">
    <property type="component" value="Unassembled WGS sequence"/>
</dbReference>
<sequence>MSDSSSMPSGWGREFMKALSDQHFAARNVEKAFVAGVKAVTQGSSDRTFQRLQAAMLDALVEILRVDPNRVDYLKPIVTAKDLVGIATLNYDRSLELACDAAEVTHDTGFSAWRGGYDWNWNGIRDVRLLKVHGSLDWTMSSLQRDGMRVRGDSLSQLGESANASNAVNGQPAVVFGHGSKLRADGPFLAMLVELDRMLATTEWLTIIGYSYRDDHINAAIARWLNSSVASRLTMIDKNERTWEFVSYPPTFAREVLSGIKGGEQLGQKKRPPLTHDVIVESAAVGLSQIAAELAT</sequence>
<protein>
    <submittedName>
        <fullName evidence="1">Uncharacterized protein</fullName>
    </submittedName>
</protein>
<dbReference type="AlphaFoldDB" id="A0A4S4FRZ6"/>
<organism evidence="1 2">
    <name type="scientific">Naasia lichenicola</name>
    <dbReference type="NCBI Taxonomy" id="2565933"/>
    <lineage>
        <taxon>Bacteria</taxon>
        <taxon>Bacillati</taxon>
        <taxon>Actinomycetota</taxon>
        <taxon>Actinomycetes</taxon>
        <taxon>Micrococcales</taxon>
        <taxon>Microbacteriaceae</taxon>
        <taxon>Naasia</taxon>
    </lineage>
</organism>
<proteinExistence type="predicted"/>
<keyword evidence="2" id="KW-1185">Reference proteome</keyword>